<evidence type="ECO:0000256" key="8">
    <source>
        <dbReference type="PROSITE-ProRule" id="PRU01360"/>
    </source>
</evidence>
<evidence type="ECO:0000313" key="13">
    <source>
        <dbReference type="Proteomes" id="UP001184150"/>
    </source>
</evidence>
<proteinExistence type="inferred from homology"/>
<organism evidence="12 13">
    <name type="scientific">Novosphingobium capsulatum</name>
    <dbReference type="NCBI Taxonomy" id="13688"/>
    <lineage>
        <taxon>Bacteria</taxon>
        <taxon>Pseudomonadati</taxon>
        <taxon>Pseudomonadota</taxon>
        <taxon>Alphaproteobacteria</taxon>
        <taxon>Sphingomonadales</taxon>
        <taxon>Sphingomonadaceae</taxon>
        <taxon>Novosphingobium</taxon>
    </lineage>
</organism>
<sequence length="931" mass="101108">MSALAVAGAGHAQEAPASITQLPVASQADDTPAPESAIVVLGSRIPRVEMEGPAPVTAVTAQDILRNGYQSVPDLLRALTQNGGETQSQQSGNGAAFTPGAQQVDLRGLGPNHTLVLVNGRRIADFPLPFNGQSNFTDISNIPVGLIERVEVLSGSASAIYGSDAISGVVNFQLKKSVDGTRIDYRYGDTQHGGGASHRLTLTTGWNAGAFHGVIGVEGLYQKPLWQYQRARQDSVLDDPVGGLARRTFLRTDEYTDYLDPGAATCASLSGLNGGSTFRASRPRYGADGGPGYYCGSNSSVAYGTMISERKSVNAFGAIGLDLPNGMELFTDFQASYSKVALLPDVLTWYYETADGNQEGTFYNTQMPTSLNPTKLDNWYRQFTPEEMGGLRNGMTRNRSVSFTVTPGLRGKFGKNQAWAYELSFNHSEYRSKVSFPQVVISKANAFFLGQQQGVDPDSGYAVFSADPARFYTPLTTSQYNSITENAIYHPRSYTDNLAFSLTNGEVLRLPAGAVGVALVGEYGGQGYDLRPDPKALEHYYVGLTDSDGKGSRRHWALGGELRVPVLSFLQLSGAARYDHFHVVDNSFGKATWNLGAELRPTSRLLLRGAMGTGFRAPDLHYVFSGNGDTHPDGTDYLTCRRENAGATYSQCDDYEVGITSHRSGNRALKPETSKSINAGVFWQPDRAVDLSVDYFKVTLENQVLDLSKDELLRRESDCVLGETVSGAAVNASSPTCLDAIARVQRYASGAFAGQLQGVYVNPINVAREQTDGIDVAFHWRASEIQGLGFLSFALGYTYVFNHTFRQYAGDAVINKLAYDSGYDIPRDKGTASLTLVNGKFTTTLQGQMLGRLPNYDETAFIKPTTTFNLSAQYKITDHVQVSGTVTNLFDTSPNVDRTYGSYPYYDISWFDGVGRSFYLQLTWKLGGKGL</sequence>
<dbReference type="PROSITE" id="PS52016">
    <property type="entry name" value="TONB_DEPENDENT_REC_3"/>
    <property type="match status" value="1"/>
</dbReference>
<dbReference type="InterPro" id="IPR000531">
    <property type="entry name" value="Beta-barrel_TonB"/>
</dbReference>
<dbReference type="PANTHER" id="PTHR47234:SF1">
    <property type="entry name" value="TONB-DEPENDENT RECEPTOR"/>
    <property type="match status" value="1"/>
</dbReference>
<dbReference type="RefSeq" id="WP_309805926.1">
    <property type="nucleotide sequence ID" value="NZ_JAVDRD010000009.1"/>
</dbReference>
<keyword evidence="2 8" id="KW-0813">Transport</keyword>
<dbReference type="SUPFAM" id="SSF56935">
    <property type="entry name" value="Porins"/>
    <property type="match status" value="1"/>
</dbReference>
<evidence type="ECO:0000259" key="11">
    <source>
        <dbReference type="Pfam" id="PF07715"/>
    </source>
</evidence>
<dbReference type="Proteomes" id="UP001184150">
    <property type="component" value="Unassembled WGS sequence"/>
</dbReference>
<dbReference type="InterPro" id="IPR036942">
    <property type="entry name" value="Beta-barrel_TonB_sf"/>
</dbReference>
<dbReference type="PANTHER" id="PTHR47234">
    <property type="match status" value="1"/>
</dbReference>
<evidence type="ECO:0000256" key="6">
    <source>
        <dbReference type="ARBA" id="ARBA00023136"/>
    </source>
</evidence>
<feature type="domain" description="TonB-dependent receptor plug" evidence="11">
    <location>
        <begin position="50"/>
        <end position="169"/>
    </location>
</feature>
<comment type="subcellular location">
    <subcellularLocation>
        <location evidence="1 8">Cell outer membrane</location>
        <topology evidence="1 8">Multi-pass membrane protein</topology>
    </subcellularLocation>
</comment>
<dbReference type="Gene3D" id="2.170.130.10">
    <property type="entry name" value="TonB-dependent receptor, plug domain"/>
    <property type="match status" value="1"/>
</dbReference>
<name>A0ABU1MQ15_9SPHN</name>
<keyword evidence="7 8" id="KW-0998">Cell outer membrane</keyword>
<dbReference type="Gene3D" id="2.40.170.20">
    <property type="entry name" value="TonB-dependent receptor, beta-barrel domain"/>
    <property type="match status" value="1"/>
</dbReference>
<dbReference type="InterPro" id="IPR039426">
    <property type="entry name" value="TonB-dep_rcpt-like"/>
</dbReference>
<keyword evidence="3 8" id="KW-1134">Transmembrane beta strand</keyword>
<dbReference type="InterPro" id="IPR037066">
    <property type="entry name" value="Plug_dom_sf"/>
</dbReference>
<dbReference type="InterPro" id="IPR012910">
    <property type="entry name" value="Plug_dom"/>
</dbReference>
<evidence type="ECO:0000256" key="3">
    <source>
        <dbReference type="ARBA" id="ARBA00022452"/>
    </source>
</evidence>
<protein>
    <submittedName>
        <fullName evidence="12">Outer membrane receptor protein involved in Fe transport</fullName>
    </submittedName>
</protein>
<feature type="domain" description="TonB-dependent receptor-like beta-barrel" evidence="10">
    <location>
        <begin position="355"/>
        <end position="889"/>
    </location>
</feature>
<keyword evidence="4 8" id="KW-0812">Transmembrane</keyword>
<keyword evidence="12" id="KW-0675">Receptor</keyword>
<evidence type="ECO:0000256" key="5">
    <source>
        <dbReference type="ARBA" id="ARBA00023077"/>
    </source>
</evidence>
<evidence type="ECO:0000256" key="1">
    <source>
        <dbReference type="ARBA" id="ARBA00004571"/>
    </source>
</evidence>
<evidence type="ECO:0000256" key="4">
    <source>
        <dbReference type="ARBA" id="ARBA00022692"/>
    </source>
</evidence>
<dbReference type="EMBL" id="JAVDRD010000009">
    <property type="protein sequence ID" value="MDR6512314.1"/>
    <property type="molecule type" value="Genomic_DNA"/>
</dbReference>
<comment type="similarity">
    <text evidence="8 9">Belongs to the TonB-dependent receptor family.</text>
</comment>
<evidence type="ECO:0000256" key="9">
    <source>
        <dbReference type="RuleBase" id="RU003357"/>
    </source>
</evidence>
<dbReference type="Pfam" id="PF00593">
    <property type="entry name" value="TonB_dep_Rec_b-barrel"/>
    <property type="match status" value="1"/>
</dbReference>
<accession>A0ABU1MQ15</accession>
<keyword evidence="5 9" id="KW-0798">TonB box</keyword>
<reference evidence="12 13" key="1">
    <citation type="submission" date="2023-07" db="EMBL/GenBank/DDBJ databases">
        <title>Sorghum-associated microbial communities from plants grown in Nebraska, USA.</title>
        <authorList>
            <person name="Schachtman D."/>
        </authorList>
    </citation>
    <scope>NUCLEOTIDE SEQUENCE [LARGE SCALE GENOMIC DNA]</scope>
    <source>
        <strain evidence="12 13">DS1027</strain>
    </source>
</reference>
<evidence type="ECO:0000256" key="2">
    <source>
        <dbReference type="ARBA" id="ARBA00022448"/>
    </source>
</evidence>
<evidence type="ECO:0000313" key="12">
    <source>
        <dbReference type="EMBL" id="MDR6512314.1"/>
    </source>
</evidence>
<evidence type="ECO:0000256" key="7">
    <source>
        <dbReference type="ARBA" id="ARBA00023237"/>
    </source>
</evidence>
<evidence type="ECO:0000259" key="10">
    <source>
        <dbReference type="Pfam" id="PF00593"/>
    </source>
</evidence>
<comment type="caution">
    <text evidence="12">The sequence shown here is derived from an EMBL/GenBank/DDBJ whole genome shotgun (WGS) entry which is preliminary data.</text>
</comment>
<gene>
    <name evidence="12" type="ORF">J2792_003197</name>
</gene>
<dbReference type="Pfam" id="PF07715">
    <property type="entry name" value="Plug"/>
    <property type="match status" value="1"/>
</dbReference>
<keyword evidence="6 8" id="KW-0472">Membrane</keyword>
<keyword evidence="13" id="KW-1185">Reference proteome</keyword>